<dbReference type="SUPFAM" id="SSF161098">
    <property type="entry name" value="MetI-like"/>
    <property type="match status" value="1"/>
</dbReference>
<dbReference type="EMBL" id="SGXT01000014">
    <property type="protein sequence ID" value="RZT60849.1"/>
    <property type="molecule type" value="Genomic_DNA"/>
</dbReference>
<evidence type="ECO:0000313" key="11">
    <source>
        <dbReference type="Proteomes" id="UP000292408"/>
    </source>
</evidence>
<accession>A0A4V2FND0</accession>
<feature type="transmembrane region" description="Helical" evidence="7">
    <location>
        <begin position="214"/>
        <end position="235"/>
    </location>
</feature>
<comment type="subcellular location">
    <subcellularLocation>
        <location evidence="1 7">Cell membrane</location>
        <topology evidence="1 7">Multi-pass membrane protein</topology>
    </subcellularLocation>
</comment>
<dbReference type="Gene3D" id="1.10.3720.10">
    <property type="entry name" value="MetI-like"/>
    <property type="match status" value="1"/>
</dbReference>
<proteinExistence type="inferred from homology"/>
<dbReference type="Pfam" id="PF00528">
    <property type="entry name" value="BPD_transp_1"/>
    <property type="match status" value="1"/>
</dbReference>
<dbReference type="PANTHER" id="PTHR43744:SF12">
    <property type="entry name" value="ABC TRANSPORTER PERMEASE PROTEIN MG189-RELATED"/>
    <property type="match status" value="1"/>
</dbReference>
<gene>
    <name evidence="10" type="ORF">EV140_1374</name>
</gene>
<dbReference type="RefSeq" id="WP_130282338.1">
    <property type="nucleotide sequence ID" value="NZ_SGXT01000014.1"/>
</dbReference>
<feature type="transmembrane region" description="Helical" evidence="7">
    <location>
        <begin position="270"/>
        <end position="289"/>
    </location>
</feature>
<name>A0A4V2FND0_9MICO</name>
<evidence type="ECO:0000256" key="2">
    <source>
        <dbReference type="ARBA" id="ARBA00022448"/>
    </source>
</evidence>
<evidence type="ECO:0000259" key="9">
    <source>
        <dbReference type="PROSITE" id="PS50928"/>
    </source>
</evidence>
<reference evidence="10 11" key="1">
    <citation type="journal article" date="2015" name="Stand. Genomic Sci.">
        <title>Genomic Encyclopedia of Bacterial and Archaeal Type Strains, Phase III: the genomes of soil and plant-associated and newly described type strains.</title>
        <authorList>
            <person name="Whitman W.B."/>
            <person name="Woyke T."/>
            <person name="Klenk H.P."/>
            <person name="Zhou Y."/>
            <person name="Lilburn T.G."/>
            <person name="Beck B.J."/>
            <person name="De Vos P."/>
            <person name="Vandamme P."/>
            <person name="Eisen J.A."/>
            <person name="Garrity G."/>
            <person name="Hugenholtz P."/>
            <person name="Kyrpides N.C."/>
        </authorList>
    </citation>
    <scope>NUCLEOTIDE SEQUENCE [LARGE SCALE GENOMIC DNA]</scope>
    <source>
        <strain evidence="10 11">AC4r</strain>
    </source>
</reference>
<keyword evidence="3" id="KW-1003">Cell membrane</keyword>
<evidence type="ECO:0000313" key="10">
    <source>
        <dbReference type="EMBL" id="RZT60849.1"/>
    </source>
</evidence>
<keyword evidence="6 7" id="KW-0472">Membrane</keyword>
<protein>
    <submittedName>
        <fullName evidence="10">Carbohydrate ABC transporter membrane protein 2 (CUT1 family)</fullName>
    </submittedName>
</protein>
<evidence type="ECO:0000256" key="5">
    <source>
        <dbReference type="ARBA" id="ARBA00022989"/>
    </source>
</evidence>
<evidence type="ECO:0000256" key="4">
    <source>
        <dbReference type="ARBA" id="ARBA00022692"/>
    </source>
</evidence>
<evidence type="ECO:0000256" key="6">
    <source>
        <dbReference type="ARBA" id="ARBA00023136"/>
    </source>
</evidence>
<organism evidence="10 11">
    <name type="scientific">Microcella alkaliphila</name>
    <dbReference type="NCBI Taxonomy" id="279828"/>
    <lineage>
        <taxon>Bacteria</taxon>
        <taxon>Bacillati</taxon>
        <taxon>Actinomycetota</taxon>
        <taxon>Actinomycetes</taxon>
        <taxon>Micrococcales</taxon>
        <taxon>Microbacteriaceae</taxon>
        <taxon>Microcella</taxon>
    </lineage>
</organism>
<dbReference type="OrthoDB" id="2063054at2"/>
<sequence>MTATRSTPARPGSEHEAAGHPIPRRRPLSKAAIAGRVLRYAGLILLAAIYISPLVFMFLTSFKSGPDATSVPPTWIPDPWTTQAYETVFSATNTPVLRWFLNSMIAATLHAALVVVTAALAAYPLARMNFRGRSLILALVIGTLLVPPVILIVPSFLVVNELGWLNTLVAVIVPTAASAFGVFFLRQFFLSIPIELEEAAELDGANKWTTFTRVVLPLAKPALATLALLAFLTNWNDFLWPVYVLFSPDLQTLPAGLATLQSANAVRYDLLMAGAALASAPVLALFIFLQRYIIEGVARSGVKG</sequence>
<dbReference type="InterPro" id="IPR035906">
    <property type="entry name" value="MetI-like_sf"/>
</dbReference>
<dbReference type="CDD" id="cd06261">
    <property type="entry name" value="TM_PBP2"/>
    <property type="match status" value="1"/>
</dbReference>
<comment type="caution">
    <text evidence="10">The sequence shown here is derived from an EMBL/GenBank/DDBJ whole genome shotgun (WGS) entry which is preliminary data.</text>
</comment>
<dbReference type="AlphaFoldDB" id="A0A4V2FND0"/>
<keyword evidence="5 7" id="KW-1133">Transmembrane helix</keyword>
<feature type="transmembrane region" description="Helical" evidence="7">
    <location>
        <begin position="99"/>
        <end position="123"/>
    </location>
</feature>
<feature type="domain" description="ABC transmembrane type-1" evidence="9">
    <location>
        <begin position="100"/>
        <end position="289"/>
    </location>
</feature>
<evidence type="ECO:0000256" key="1">
    <source>
        <dbReference type="ARBA" id="ARBA00004651"/>
    </source>
</evidence>
<dbReference type="GO" id="GO:0005886">
    <property type="term" value="C:plasma membrane"/>
    <property type="evidence" value="ECO:0007669"/>
    <property type="project" value="UniProtKB-SubCell"/>
</dbReference>
<dbReference type="PROSITE" id="PS50928">
    <property type="entry name" value="ABC_TM1"/>
    <property type="match status" value="1"/>
</dbReference>
<dbReference type="GO" id="GO:0055085">
    <property type="term" value="P:transmembrane transport"/>
    <property type="evidence" value="ECO:0007669"/>
    <property type="project" value="InterPro"/>
</dbReference>
<feature type="transmembrane region" description="Helical" evidence="7">
    <location>
        <begin position="37"/>
        <end position="59"/>
    </location>
</feature>
<evidence type="ECO:0000256" key="7">
    <source>
        <dbReference type="RuleBase" id="RU363032"/>
    </source>
</evidence>
<feature type="transmembrane region" description="Helical" evidence="7">
    <location>
        <begin position="135"/>
        <end position="157"/>
    </location>
</feature>
<evidence type="ECO:0000256" key="8">
    <source>
        <dbReference type="SAM" id="MobiDB-lite"/>
    </source>
</evidence>
<dbReference type="InterPro" id="IPR000515">
    <property type="entry name" value="MetI-like"/>
</dbReference>
<keyword evidence="4 7" id="KW-0812">Transmembrane</keyword>
<dbReference type="Proteomes" id="UP000292408">
    <property type="component" value="Unassembled WGS sequence"/>
</dbReference>
<keyword evidence="2 7" id="KW-0813">Transport</keyword>
<evidence type="ECO:0000256" key="3">
    <source>
        <dbReference type="ARBA" id="ARBA00022475"/>
    </source>
</evidence>
<feature type="region of interest" description="Disordered" evidence="8">
    <location>
        <begin position="1"/>
        <end position="22"/>
    </location>
</feature>
<keyword evidence="11" id="KW-1185">Reference proteome</keyword>
<dbReference type="PANTHER" id="PTHR43744">
    <property type="entry name" value="ABC TRANSPORTER PERMEASE PROTEIN MG189-RELATED-RELATED"/>
    <property type="match status" value="1"/>
</dbReference>
<feature type="transmembrane region" description="Helical" evidence="7">
    <location>
        <begin position="163"/>
        <end position="185"/>
    </location>
</feature>
<comment type="similarity">
    <text evidence="7">Belongs to the binding-protein-dependent transport system permease family.</text>
</comment>